<dbReference type="GO" id="GO:0000165">
    <property type="term" value="P:MAPK cascade"/>
    <property type="evidence" value="ECO:0000318"/>
    <property type="project" value="GO_Central"/>
</dbReference>
<organism evidence="12 13">
    <name type="scientific">Trichomonas vaginalis (strain ATCC PRA-98 / G3)</name>
    <dbReference type="NCBI Taxonomy" id="412133"/>
    <lineage>
        <taxon>Eukaryota</taxon>
        <taxon>Metamonada</taxon>
        <taxon>Parabasalia</taxon>
        <taxon>Trichomonadida</taxon>
        <taxon>Trichomonadidae</taxon>
        <taxon>Trichomonas</taxon>
    </lineage>
</organism>
<dbReference type="Pfam" id="PF00069">
    <property type="entry name" value="Pkinase"/>
    <property type="match status" value="1"/>
</dbReference>
<evidence type="ECO:0000259" key="11">
    <source>
        <dbReference type="PROSITE" id="PS50011"/>
    </source>
</evidence>
<evidence type="ECO:0000256" key="1">
    <source>
        <dbReference type="ARBA" id="ARBA00022679"/>
    </source>
</evidence>
<reference evidence="12" key="1">
    <citation type="submission" date="2006-10" db="EMBL/GenBank/DDBJ databases">
        <authorList>
            <person name="Amadeo P."/>
            <person name="Zhao Q."/>
            <person name="Wortman J."/>
            <person name="Fraser-Liggett C."/>
            <person name="Carlton J."/>
        </authorList>
    </citation>
    <scope>NUCLEOTIDE SEQUENCE</scope>
    <source>
        <strain evidence="12">G3</strain>
    </source>
</reference>
<sequence>MTFPLEKEKYKLINEVGFGPHSNVYEALCTENSQRVCVKKINLIEFPFNTRSLQAVLATWNKNNCPYILEYYGSFIDGEYMWIIQEFMDAGSLIDLINKSFPNGCKNEKLCAAIAHNVLKSLSYFHSNNRNHCNLKASNVLFNHKGEIKLSDFNISTSIVQTGKIRQSLISMNNDVIYLAPEILNNGTYSSKSDIWSFGLLMLNLANGHHPYEGIKVMEAVVKIMNNDSPSLNDDFSPEFKEFIAGCLDKNPVTRLSADELLQHKFLQNIEPNQLASFLHFSHTPEVQVDHAQKPERHGRFLITRKPSMEIIADEAYQTEHQLNAEITLLTEEVERLEEENRKLIEGFNEVMRQIKSLA</sequence>
<keyword evidence="2" id="KW-0547">Nucleotide-binding</keyword>
<dbReference type="VEuPathDB" id="TrichDB:TVAG_136430"/>
<name>A2DJC5_TRIV3</name>
<protein>
    <recommendedName>
        <fullName evidence="6">mitogen-activated protein kinase kinase</fullName>
        <ecNumber evidence="6">2.7.12.2</ecNumber>
    </recommendedName>
</protein>
<evidence type="ECO:0000256" key="5">
    <source>
        <dbReference type="ARBA" id="ARBA00038035"/>
    </source>
</evidence>
<evidence type="ECO:0000256" key="2">
    <source>
        <dbReference type="ARBA" id="ARBA00022741"/>
    </source>
</evidence>
<dbReference type="eggNOG" id="KOG0201">
    <property type="taxonomic scope" value="Eukaryota"/>
</dbReference>
<dbReference type="OrthoDB" id="10252354at2759"/>
<dbReference type="KEGG" id="tva:5465040"/>
<proteinExistence type="inferred from homology"/>
<evidence type="ECO:0000256" key="4">
    <source>
        <dbReference type="ARBA" id="ARBA00022840"/>
    </source>
</evidence>
<keyword evidence="4" id="KW-0067">ATP-binding</keyword>
<dbReference type="Proteomes" id="UP000001542">
    <property type="component" value="Unassembled WGS sequence"/>
</dbReference>
<evidence type="ECO:0000256" key="8">
    <source>
        <dbReference type="ARBA" id="ARBA00049299"/>
    </source>
</evidence>
<dbReference type="VEuPathDB" id="TrichDB:TVAGG3_0543510"/>
<keyword evidence="10" id="KW-0175">Coiled coil</keyword>
<keyword evidence="1" id="KW-0808">Transferase</keyword>
<gene>
    <name evidence="12" type="ORF">TVAG_136430</name>
</gene>
<dbReference type="InterPro" id="IPR011009">
    <property type="entry name" value="Kinase-like_dom_sf"/>
</dbReference>
<accession>A2DJC5</accession>
<evidence type="ECO:0000256" key="3">
    <source>
        <dbReference type="ARBA" id="ARBA00022777"/>
    </source>
</evidence>
<dbReference type="SUPFAM" id="SSF56112">
    <property type="entry name" value="Protein kinase-like (PK-like)"/>
    <property type="match status" value="1"/>
</dbReference>
<evidence type="ECO:0000256" key="7">
    <source>
        <dbReference type="ARBA" id="ARBA00049014"/>
    </source>
</evidence>
<dbReference type="InParanoid" id="A2DJC5"/>
<comment type="similarity">
    <text evidence="5">Belongs to the protein kinase superfamily. STE Ser/Thr protein kinase family. MAP kinase kinase subfamily.</text>
</comment>
<dbReference type="SMR" id="A2DJC5"/>
<feature type="domain" description="Protein kinase" evidence="11">
    <location>
        <begin position="10"/>
        <end position="267"/>
    </location>
</feature>
<evidence type="ECO:0000256" key="10">
    <source>
        <dbReference type="SAM" id="Coils"/>
    </source>
</evidence>
<dbReference type="STRING" id="5722.A2DJC5"/>
<comment type="catalytic activity">
    <reaction evidence="9">
        <text>L-tyrosyl-[protein] + ATP = O-phospho-L-tyrosyl-[protein] + ADP + H(+)</text>
        <dbReference type="Rhea" id="RHEA:10596"/>
        <dbReference type="Rhea" id="RHEA-COMP:10136"/>
        <dbReference type="Rhea" id="RHEA-COMP:20101"/>
        <dbReference type="ChEBI" id="CHEBI:15378"/>
        <dbReference type="ChEBI" id="CHEBI:30616"/>
        <dbReference type="ChEBI" id="CHEBI:46858"/>
        <dbReference type="ChEBI" id="CHEBI:61978"/>
        <dbReference type="ChEBI" id="CHEBI:456216"/>
        <dbReference type="EC" id="2.7.12.2"/>
    </reaction>
</comment>
<dbReference type="GO" id="GO:0005524">
    <property type="term" value="F:ATP binding"/>
    <property type="evidence" value="ECO:0007669"/>
    <property type="project" value="UniProtKB-KW"/>
</dbReference>
<dbReference type="PROSITE" id="PS50011">
    <property type="entry name" value="PROTEIN_KINASE_DOM"/>
    <property type="match status" value="1"/>
</dbReference>
<dbReference type="PANTHER" id="PTHR48013:SF9">
    <property type="entry name" value="DUAL SPECIFICITY MITOGEN-ACTIVATED PROTEIN KINASE KINASE 5"/>
    <property type="match status" value="1"/>
</dbReference>
<evidence type="ECO:0000256" key="9">
    <source>
        <dbReference type="ARBA" id="ARBA00051693"/>
    </source>
</evidence>
<reference evidence="12" key="2">
    <citation type="journal article" date="2007" name="Science">
        <title>Draft genome sequence of the sexually transmitted pathogen Trichomonas vaginalis.</title>
        <authorList>
            <person name="Carlton J.M."/>
            <person name="Hirt R.P."/>
            <person name="Silva J.C."/>
            <person name="Delcher A.L."/>
            <person name="Schatz M."/>
            <person name="Zhao Q."/>
            <person name="Wortman J.R."/>
            <person name="Bidwell S.L."/>
            <person name="Alsmark U.C.M."/>
            <person name="Besteiro S."/>
            <person name="Sicheritz-Ponten T."/>
            <person name="Noel C.J."/>
            <person name="Dacks J.B."/>
            <person name="Foster P.G."/>
            <person name="Simillion C."/>
            <person name="Van de Peer Y."/>
            <person name="Miranda-Saavedra D."/>
            <person name="Barton G.J."/>
            <person name="Westrop G.D."/>
            <person name="Mueller S."/>
            <person name="Dessi D."/>
            <person name="Fiori P.L."/>
            <person name="Ren Q."/>
            <person name="Paulsen I."/>
            <person name="Zhang H."/>
            <person name="Bastida-Corcuera F.D."/>
            <person name="Simoes-Barbosa A."/>
            <person name="Brown M.T."/>
            <person name="Hayes R.D."/>
            <person name="Mukherjee M."/>
            <person name="Okumura C.Y."/>
            <person name="Schneider R."/>
            <person name="Smith A.J."/>
            <person name="Vanacova S."/>
            <person name="Villalvazo M."/>
            <person name="Haas B.J."/>
            <person name="Pertea M."/>
            <person name="Feldblyum T.V."/>
            <person name="Utterback T.R."/>
            <person name="Shu C.L."/>
            <person name="Osoegawa K."/>
            <person name="de Jong P.J."/>
            <person name="Hrdy I."/>
            <person name="Horvathova L."/>
            <person name="Zubacova Z."/>
            <person name="Dolezal P."/>
            <person name="Malik S.B."/>
            <person name="Logsdon J.M. Jr."/>
            <person name="Henze K."/>
            <person name="Gupta A."/>
            <person name="Wang C.C."/>
            <person name="Dunne R.L."/>
            <person name="Upcroft J.A."/>
            <person name="Upcroft P."/>
            <person name="White O."/>
            <person name="Salzberg S.L."/>
            <person name="Tang P."/>
            <person name="Chiu C.-H."/>
            <person name="Lee Y.-S."/>
            <person name="Embley T.M."/>
            <person name="Coombs G.H."/>
            <person name="Mottram J.C."/>
            <person name="Tachezy J."/>
            <person name="Fraser-Liggett C.M."/>
            <person name="Johnson P.J."/>
        </authorList>
    </citation>
    <scope>NUCLEOTIDE SEQUENCE [LARGE SCALE GENOMIC DNA]</scope>
    <source>
        <strain evidence="12">G3</strain>
    </source>
</reference>
<dbReference type="EMBL" id="DS113207">
    <property type="protein sequence ID" value="EAY19512.1"/>
    <property type="molecule type" value="Genomic_DNA"/>
</dbReference>
<dbReference type="EC" id="2.7.12.2" evidence="6"/>
<evidence type="ECO:0000256" key="6">
    <source>
        <dbReference type="ARBA" id="ARBA00038999"/>
    </source>
</evidence>
<dbReference type="AlphaFoldDB" id="A2DJC5"/>
<evidence type="ECO:0000313" key="12">
    <source>
        <dbReference type="EMBL" id="EAY19512.1"/>
    </source>
</evidence>
<dbReference type="PANTHER" id="PTHR48013">
    <property type="entry name" value="DUAL SPECIFICITY MITOGEN-ACTIVATED PROTEIN KINASE KINASE 5-RELATED"/>
    <property type="match status" value="1"/>
</dbReference>
<dbReference type="InterPro" id="IPR000719">
    <property type="entry name" value="Prot_kinase_dom"/>
</dbReference>
<comment type="catalytic activity">
    <reaction evidence="8">
        <text>L-threonyl-[protein] + ATP = O-phospho-L-threonyl-[protein] + ADP + H(+)</text>
        <dbReference type="Rhea" id="RHEA:46608"/>
        <dbReference type="Rhea" id="RHEA-COMP:11060"/>
        <dbReference type="Rhea" id="RHEA-COMP:11605"/>
        <dbReference type="ChEBI" id="CHEBI:15378"/>
        <dbReference type="ChEBI" id="CHEBI:30013"/>
        <dbReference type="ChEBI" id="CHEBI:30616"/>
        <dbReference type="ChEBI" id="CHEBI:61977"/>
        <dbReference type="ChEBI" id="CHEBI:456216"/>
        <dbReference type="EC" id="2.7.12.2"/>
    </reaction>
</comment>
<comment type="catalytic activity">
    <reaction evidence="7">
        <text>L-seryl-[protein] + ATP = O-phospho-L-seryl-[protein] + ADP + H(+)</text>
        <dbReference type="Rhea" id="RHEA:17989"/>
        <dbReference type="Rhea" id="RHEA-COMP:9863"/>
        <dbReference type="Rhea" id="RHEA-COMP:11604"/>
        <dbReference type="ChEBI" id="CHEBI:15378"/>
        <dbReference type="ChEBI" id="CHEBI:29999"/>
        <dbReference type="ChEBI" id="CHEBI:30616"/>
        <dbReference type="ChEBI" id="CHEBI:83421"/>
        <dbReference type="ChEBI" id="CHEBI:456216"/>
        <dbReference type="EC" id="2.7.12.2"/>
    </reaction>
</comment>
<evidence type="ECO:0000313" key="13">
    <source>
        <dbReference type="Proteomes" id="UP000001542"/>
    </source>
</evidence>
<dbReference type="Gene3D" id="1.10.510.10">
    <property type="entry name" value="Transferase(Phosphotransferase) domain 1"/>
    <property type="match status" value="1"/>
</dbReference>
<keyword evidence="3 12" id="KW-0418">Kinase</keyword>
<dbReference type="RefSeq" id="XP_001580498.1">
    <property type="nucleotide sequence ID" value="XM_001580448.1"/>
</dbReference>
<feature type="coiled-coil region" evidence="10">
    <location>
        <begin position="320"/>
        <end position="354"/>
    </location>
</feature>
<dbReference type="GO" id="GO:0004708">
    <property type="term" value="F:MAP kinase kinase activity"/>
    <property type="evidence" value="ECO:0000318"/>
    <property type="project" value="GO_Central"/>
</dbReference>
<keyword evidence="13" id="KW-1185">Reference proteome</keyword>